<evidence type="ECO:0000256" key="5">
    <source>
        <dbReference type="ARBA" id="ARBA00022741"/>
    </source>
</evidence>
<dbReference type="InterPro" id="IPR026983">
    <property type="entry name" value="DHC"/>
</dbReference>
<keyword evidence="9" id="KW-0969">Cilium</keyword>
<dbReference type="InterPro" id="IPR004273">
    <property type="entry name" value="Dynein_heavy_D6_P-loop"/>
</dbReference>
<dbReference type="EMBL" id="JAWNGG020000191">
    <property type="protein sequence ID" value="KAK9297390.1"/>
    <property type="molecule type" value="Genomic_DNA"/>
</dbReference>
<dbReference type="InterPro" id="IPR041466">
    <property type="entry name" value="Dynein_AAA5_ext"/>
</dbReference>
<dbReference type="FunFam" id="1.10.8.1220:FF:000001">
    <property type="entry name" value="Dynein axonemal heavy chain 5"/>
    <property type="match status" value="1"/>
</dbReference>
<dbReference type="InterPro" id="IPR042222">
    <property type="entry name" value="Dynein_2_N"/>
</dbReference>
<dbReference type="SUPFAM" id="SSF52540">
    <property type="entry name" value="P-loop containing nucleoside triphosphate hydrolases"/>
    <property type="match status" value="4"/>
</dbReference>
<keyword evidence="5" id="KW-0547">Nucleotide-binding</keyword>
<dbReference type="InterPro" id="IPR043160">
    <property type="entry name" value="Dynein_C_barrel"/>
</dbReference>
<dbReference type="Gene3D" id="3.40.50.300">
    <property type="entry name" value="P-loop containing nucleotide triphosphate hydrolases"/>
    <property type="match status" value="5"/>
</dbReference>
<dbReference type="PANTHER" id="PTHR22878:SF70">
    <property type="entry name" value="DYNEIN HEAVY CHAIN 2, AXONEMAL"/>
    <property type="match status" value="1"/>
</dbReference>
<dbReference type="FunFam" id="1.20.58.1120:FF:000001">
    <property type="entry name" value="dynein heavy chain 2, axonemal"/>
    <property type="match status" value="1"/>
</dbReference>
<comment type="subcellular location">
    <subcellularLocation>
        <location evidence="1">Cytoplasm</location>
        <location evidence="1">Cytoskeleton</location>
        <location evidence="1">Cilium axoneme</location>
    </subcellularLocation>
</comment>
<evidence type="ECO:0000256" key="1">
    <source>
        <dbReference type="ARBA" id="ARBA00004430"/>
    </source>
</evidence>
<dbReference type="FunFam" id="1.20.1270.280:FF:000001">
    <property type="entry name" value="dynein heavy chain 7, axonemal"/>
    <property type="match status" value="1"/>
</dbReference>
<dbReference type="InterPro" id="IPR041589">
    <property type="entry name" value="DNAH3_AAA_lid_1"/>
</dbReference>
<proteinExistence type="inferred from homology"/>
<organism evidence="24 25">
    <name type="scientific">Tetragonisca angustula</name>
    <dbReference type="NCBI Taxonomy" id="166442"/>
    <lineage>
        <taxon>Eukaryota</taxon>
        <taxon>Metazoa</taxon>
        <taxon>Ecdysozoa</taxon>
        <taxon>Arthropoda</taxon>
        <taxon>Hexapoda</taxon>
        <taxon>Insecta</taxon>
        <taxon>Pterygota</taxon>
        <taxon>Neoptera</taxon>
        <taxon>Endopterygota</taxon>
        <taxon>Hymenoptera</taxon>
        <taxon>Apocrita</taxon>
        <taxon>Aculeata</taxon>
        <taxon>Apoidea</taxon>
        <taxon>Anthophila</taxon>
        <taxon>Apidae</taxon>
        <taxon>Tetragonisca</taxon>
    </lineage>
</organism>
<dbReference type="Pfam" id="PF17857">
    <property type="entry name" value="AAA_lid_1"/>
    <property type="match status" value="1"/>
</dbReference>
<name>A0AAW0ZI64_9HYME</name>
<evidence type="ECO:0000259" key="19">
    <source>
        <dbReference type="Pfam" id="PF12781"/>
    </source>
</evidence>
<dbReference type="FunFam" id="1.10.8.720:FF:000001">
    <property type="entry name" value="dynein heavy chain 7, axonemal"/>
    <property type="match status" value="1"/>
</dbReference>
<keyword evidence="4" id="KW-0493">Microtubule</keyword>
<feature type="domain" description="Dynein heavy chain region D6 P-loop" evidence="14">
    <location>
        <begin position="3339"/>
        <end position="3451"/>
    </location>
</feature>
<dbReference type="FunFam" id="3.40.50.300:FF:001328">
    <property type="entry name" value="Dynein heavy chain 6, axonemal"/>
    <property type="match status" value="1"/>
</dbReference>
<dbReference type="GO" id="GO:0003341">
    <property type="term" value="P:cilium movement"/>
    <property type="evidence" value="ECO:0007669"/>
    <property type="project" value="UniProtKB-ARBA"/>
</dbReference>
<dbReference type="InterPro" id="IPR035699">
    <property type="entry name" value="AAA_6"/>
</dbReference>
<dbReference type="FunFam" id="3.40.50.300:FF:000362">
    <property type="entry name" value="Dynein, axonemal, heavy chain 6"/>
    <property type="match status" value="1"/>
</dbReference>
<dbReference type="InterPro" id="IPR042228">
    <property type="entry name" value="Dynein_linker_3"/>
</dbReference>
<dbReference type="Gene3D" id="1.20.58.1120">
    <property type="match status" value="1"/>
</dbReference>
<dbReference type="InterPro" id="IPR024317">
    <property type="entry name" value="Dynein_heavy_chain_D4_dom"/>
</dbReference>
<dbReference type="FunFam" id="1.20.920.30:FF:000002">
    <property type="entry name" value="Dynein axonemal heavy chain 3"/>
    <property type="match status" value="1"/>
</dbReference>
<dbReference type="Pfam" id="PF03028">
    <property type="entry name" value="Dynein_heavy"/>
    <property type="match status" value="1"/>
</dbReference>
<dbReference type="FunFam" id="3.40.50.300:FF:001145">
    <property type="entry name" value="Putative dynein heavy chain"/>
    <property type="match status" value="1"/>
</dbReference>
<dbReference type="FunFam" id="3.40.50.300:FF:002141">
    <property type="entry name" value="Dynein heavy chain"/>
    <property type="match status" value="1"/>
</dbReference>
<dbReference type="Pfam" id="PF12777">
    <property type="entry name" value="MT"/>
    <property type="match status" value="1"/>
</dbReference>
<dbReference type="InterPro" id="IPR041228">
    <property type="entry name" value="Dynein_C"/>
</dbReference>
<evidence type="ECO:0000256" key="10">
    <source>
        <dbReference type="ARBA" id="ARBA00023175"/>
    </source>
</evidence>
<comment type="caution">
    <text evidence="24">The sequence shown here is derived from an EMBL/GenBank/DDBJ whole genome shotgun (WGS) entry which is preliminary data.</text>
</comment>
<keyword evidence="6" id="KW-0067">ATP-binding</keyword>
<evidence type="ECO:0000259" key="23">
    <source>
        <dbReference type="Pfam" id="PF18199"/>
    </source>
</evidence>
<dbReference type="FunFam" id="1.10.8.710:FF:000004">
    <property type="entry name" value="Dynein axonemal heavy chain 6"/>
    <property type="match status" value="1"/>
</dbReference>
<dbReference type="Pfam" id="PF18199">
    <property type="entry name" value="Dynein_C"/>
    <property type="match status" value="1"/>
</dbReference>
<feature type="coiled-coil region" evidence="13">
    <location>
        <begin position="2725"/>
        <end position="2790"/>
    </location>
</feature>
<keyword evidence="12" id="KW-0966">Cell projection</keyword>
<keyword evidence="7" id="KW-0243">Dynein</keyword>
<dbReference type="InterPro" id="IPR024743">
    <property type="entry name" value="Dynein_HC_stalk"/>
</dbReference>
<accession>A0AAW0ZI64</accession>
<dbReference type="PANTHER" id="PTHR22878">
    <property type="entry name" value="DYNEIN HEAVY CHAIN 6, AXONEMAL-LIKE-RELATED"/>
    <property type="match status" value="1"/>
</dbReference>
<keyword evidence="3" id="KW-0963">Cytoplasm</keyword>
<evidence type="ECO:0000259" key="15">
    <source>
        <dbReference type="Pfam" id="PF08393"/>
    </source>
</evidence>
<gene>
    <name evidence="24" type="ORF">QLX08_008837</name>
</gene>
<feature type="domain" description="Dynein heavy chain C-terminal" evidence="23">
    <location>
        <begin position="3637"/>
        <end position="3934"/>
    </location>
</feature>
<feature type="domain" description="Dynein heavy chain 3 AAA+ lid" evidence="21">
    <location>
        <begin position="2078"/>
        <end position="2159"/>
    </location>
</feature>
<keyword evidence="11" id="KW-0206">Cytoskeleton</keyword>
<dbReference type="InterPro" id="IPR041658">
    <property type="entry name" value="AAA_lid_11"/>
</dbReference>
<keyword evidence="25" id="KW-1185">Reference proteome</keyword>
<feature type="domain" description="Dynein heavy chain linker" evidence="15">
    <location>
        <begin position="659"/>
        <end position="1088"/>
    </location>
</feature>
<keyword evidence="8 13" id="KW-0175">Coiled coil</keyword>
<dbReference type="InterPro" id="IPR043157">
    <property type="entry name" value="Dynein_AAA1S"/>
</dbReference>
<feature type="domain" description="Dynein heavy chain AAA module D4" evidence="18">
    <location>
        <begin position="2225"/>
        <end position="2485"/>
    </location>
</feature>
<feature type="domain" description="Dynein heavy chain ATP-binding dynein motor region" evidence="19">
    <location>
        <begin position="2873"/>
        <end position="3090"/>
    </location>
</feature>
<evidence type="ECO:0000259" key="18">
    <source>
        <dbReference type="Pfam" id="PF12780"/>
    </source>
</evidence>
<evidence type="ECO:0000256" key="13">
    <source>
        <dbReference type="SAM" id="Coils"/>
    </source>
</evidence>
<dbReference type="Gene3D" id="3.10.490.20">
    <property type="match status" value="1"/>
</dbReference>
<evidence type="ECO:0000259" key="20">
    <source>
        <dbReference type="Pfam" id="PF17852"/>
    </source>
</evidence>
<dbReference type="InterPro" id="IPR025662">
    <property type="entry name" value="Sigma_54_int_dom_ATP-bd_1"/>
</dbReference>
<dbReference type="InterPro" id="IPR035706">
    <property type="entry name" value="AAA_9"/>
</dbReference>
<dbReference type="FunFam" id="3.20.180.20:FF:000003">
    <property type="entry name" value="Dynein heavy chain 12, axonemal"/>
    <property type="match status" value="1"/>
</dbReference>
<feature type="domain" description="Dynein heavy chain AAA lid" evidence="22">
    <location>
        <begin position="3488"/>
        <end position="3627"/>
    </location>
</feature>
<dbReference type="GO" id="GO:0008569">
    <property type="term" value="F:minus-end-directed microtubule motor activity"/>
    <property type="evidence" value="ECO:0007669"/>
    <property type="project" value="InterPro"/>
</dbReference>
<dbReference type="Gene3D" id="1.20.920.20">
    <property type="match status" value="1"/>
</dbReference>
<comment type="similarity">
    <text evidence="2">Belongs to the dynein heavy chain family.</text>
</comment>
<evidence type="ECO:0000256" key="12">
    <source>
        <dbReference type="ARBA" id="ARBA00023273"/>
    </source>
</evidence>
<dbReference type="InterPro" id="IPR013602">
    <property type="entry name" value="Dynein_heavy_linker"/>
</dbReference>
<evidence type="ECO:0000259" key="16">
    <source>
        <dbReference type="Pfam" id="PF12774"/>
    </source>
</evidence>
<dbReference type="Gene3D" id="1.10.8.720">
    <property type="entry name" value="Region D6 of dynein motor"/>
    <property type="match status" value="1"/>
</dbReference>
<evidence type="ECO:0000256" key="6">
    <source>
        <dbReference type="ARBA" id="ARBA00022840"/>
    </source>
</evidence>
<dbReference type="InterPro" id="IPR027417">
    <property type="entry name" value="P-loop_NTPase"/>
</dbReference>
<dbReference type="Pfam" id="PF18198">
    <property type="entry name" value="AAA_lid_11"/>
    <property type="match status" value="1"/>
</dbReference>
<evidence type="ECO:0000313" key="24">
    <source>
        <dbReference type="EMBL" id="KAK9297390.1"/>
    </source>
</evidence>
<evidence type="ECO:0000256" key="4">
    <source>
        <dbReference type="ARBA" id="ARBA00022701"/>
    </source>
</evidence>
<evidence type="ECO:0000256" key="3">
    <source>
        <dbReference type="ARBA" id="ARBA00022490"/>
    </source>
</evidence>
<dbReference type="FunFam" id="3.10.490.20:FF:000001">
    <property type="entry name" value="dynein heavy chain 7, axonemal"/>
    <property type="match status" value="1"/>
</dbReference>
<dbReference type="Gene3D" id="1.10.8.1220">
    <property type="match status" value="1"/>
</dbReference>
<evidence type="ECO:0000313" key="25">
    <source>
        <dbReference type="Proteomes" id="UP001432146"/>
    </source>
</evidence>
<dbReference type="Pfam" id="PF12780">
    <property type="entry name" value="AAA_8"/>
    <property type="match status" value="1"/>
</dbReference>
<keyword evidence="10" id="KW-0505">Motor protein</keyword>
<dbReference type="FunFam" id="3.40.50.300:FF:000044">
    <property type="entry name" value="Dynein heavy chain 5, axonemal"/>
    <property type="match status" value="1"/>
</dbReference>
<evidence type="ECO:0000256" key="9">
    <source>
        <dbReference type="ARBA" id="ARBA00023069"/>
    </source>
</evidence>
<protein>
    <recommendedName>
        <fullName evidence="26">Dynein heavy chain 7, axonemal</fullName>
    </recommendedName>
</protein>
<dbReference type="Pfam" id="PF08393">
    <property type="entry name" value="DHC_N2"/>
    <property type="match status" value="1"/>
</dbReference>
<dbReference type="GO" id="GO:0045505">
    <property type="term" value="F:dynein intermediate chain binding"/>
    <property type="evidence" value="ECO:0007669"/>
    <property type="project" value="InterPro"/>
</dbReference>
<evidence type="ECO:0000259" key="21">
    <source>
        <dbReference type="Pfam" id="PF17857"/>
    </source>
</evidence>
<dbReference type="FunFam" id="1.20.920.20:FF:000006">
    <property type="entry name" value="Dynein, axonemal, heavy chain 6"/>
    <property type="match status" value="1"/>
</dbReference>
<evidence type="ECO:0000259" key="22">
    <source>
        <dbReference type="Pfam" id="PF18198"/>
    </source>
</evidence>
<dbReference type="Pfam" id="PF12774">
    <property type="entry name" value="AAA_6"/>
    <property type="match status" value="1"/>
</dbReference>
<dbReference type="GO" id="GO:0030286">
    <property type="term" value="C:dynein complex"/>
    <property type="evidence" value="ECO:0007669"/>
    <property type="project" value="UniProtKB-KW"/>
</dbReference>
<dbReference type="InterPro" id="IPR042219">
    <property type="entry name" value="AAA_lid_11_sf"/>
</dbReference>
<feature type="domain" description="Dynein heavy chain hydrolytic ATP-binding dynein motor region" evidence="16">
    <location>
        <begin position="1217"/>
        <end position="1543"/>
    </location>
</feature>
<evidence type="ECO:0000259" key="17">
    <source>
        <dbReference type="Pfam" id="PF12777"/>
    </source>
</evidence>
<dbReference type="Gene3D" id="1.20.920.30">
    <property type="match status" value="1"/>
</dbReference>
<dbReference type="GO" id="GO:0005930">
    <property type="term" value="C:axoneme"/>
    <property type="evidence" value="ECO:0007669"/>
    <property type="project" value="UniProtKB-SubCell"/>
</dbReference>
<evidence type="ECO:0000259" key="14">
    <source>
        <dbReference type="Pfam" id="PF03028"/>
    </source>
</evidence>
<dbReference type="Gene3D" id="6.10.140.1060">
    <property type="match status" value="1"/>
</dbReference>
<dbReference type="Gene3D" id="1.20.140.100">
    <property type="entry name" value="Dynein heavy chain, N-terminal domain 2"/>
    <property type="match status" value="1"/>
</dbReference>
<dbReference type="GO" id="GO:0005524">
    <property type="term" value="F:ATP binding"/>
    <property type="evidence" value="ECO:0007669"/>
    <property type="project" value="UniProtKB-KW"/>
</dbReference>
<evidence type="ECO:0008006" key="26">
    <source>
        <dbReference type="Google" id="ProtNLM"/>
    </source>
</evidence>
<dbReference type="GO" id="GO:0051959">
    <property type="term" value="F:dynein light intermediate chain binding"/>
    <property type="evidence" value="ECO:0007669"/>
    <property type="project" value="InterPro"/>
</dbReference>
<dbReference type="Gene3D" id="1.10.8.710">
    <property type="match status" value="1"/>
</dbReference>
<evidence type="ECO:0000256" key="2">
    <source>
        <dbReference type="ARBA" id="ARBA00008887"/>
    </source>
</evidence>
<dbReference type="FunFam" id="1.20.140.100:FF:000004">
    <property type="entry name" value="Dynein axonemal heavy chain 6"/>
    <property type="match status" value="1"/>
</dbReference>
<feature type="domain" description="Dynein heavy chain AAA 5 extension" evidence="20">
    <location>
        <begin position="1709"/>
        <end position="1845"/>
    </location>
</feature>
<dbReference type="PROSITE" id="PS00675">
    <property type="entry name" value="SIGMA54_INTERACT_1"/>
    <property type="match status" value="1"/>
</dbReference>
<dbReference type="Pfam" id="PF17852">
    <property type="entry name" value="Dynein_AAA_lid"/>
    <property type="match status" value="1"/>
</dbReference>
<feature type="domain" description="Dynein heavy chain coiled coil stalk" evidence="17">
    <location>
        <begin position="2499"/>
        <end position="2843"/>
    </location>
</feature>
<sequence>MPDEEEESIIYEIATPPSDNYYRRNIEHFSKNANKLRKIHDEIEDVRNVLELAVTKSKIDHERRKSNCQVTNECQLEQPQSFYFTKMKEFADKLPAYTLLPEQEETIRNLVSFSLRRKYERIFEEQMLETKTRYYEAMHDLAVKRVITIECQDVCNVGLERVILYKLAGRTEFYPKYLKNRCAVRKKYYLYHRLMRSIVAKACTLMPEWICNFGRYRLGFDYLDFNRFLDLVENDVKKGGLIVSSAYYSDIVRLISQPRYLHDVRSSSLPDFLNCANNLLALRVVTCIVDTIEHLLQTFEDKRTVPLFKLQLKCENNELFLSPTMDEICRAFHSIVEQISHVGQQLPPLDSWVGVKIQREYIKVALPELHLEETHRRMVETLQRTFQPFNSYVERLYSKFKVVFDPETRRNIVAYASTGRMFQEYVSKVEDLNQFIREINGMPNHEYFSIGVIHQAAAKAGLLYYTEEVRRLIIEELVKSHRAYNLEICNTFETIKERALNVPNITKELLELGEYMLYAASTLMRSLEEKITSSLRMMALLIGMTTLTKDHIELNNATIHWLKRIRPIFEQSSATYEQIKFELEEKLQQKIEELNADVEIMFPRLKIMNDMDDADRIREYIEYMRKFARDLDRMDERVTCINDEEKLFKYPPSVYPRINELKENIMPYYELIYRGYQWQRHRDVWLDGPFEYLDCNSIDNTTSDYFTNLSKISKQYRTRIKLLIAMNYPHSFVGSVDDPDPFQQPAPLKLCHQLIEDIKWFKQYIPLLAVFRNFAIRQIHWDEMSAIAGFDLTPDAGTTFRKIINMDLMADLEKYETISISATKQLMLEELLARMISEWDDVLFTIVLYKDSGVNVLTQLDDIHTLLEDHIVKVQAMRGSAFVKLIEEEVKDFYVLLHRIQSTIDEWAKVQVQWMYLLPIFTSKDIVAQLPDEEVLFAQVDRIFRSAMSGVSRDPRVRETAGSVGLLEIMQEANELMEKVNDGVLNYLELKRLFFPRFFFLSNDDMLEILSETKEPLRVQPHLRKCFEGINRLRFNETLDICSMFSEDYEEVRMQEEISTAAARGCVERWLLQVEDQMVKSVRHEIQMSYLDYEVTKRVVWVRTWPGMVVLCVSQIYWSMEVQNSLMTHIPSTMEALHTKLGSQILEMVQLVRGQLSKQNRTTLNALITLDVHAMDVVKSLIDKRIINETDFDWLAQLRYYWQDDVFISIIYTSVAYAYEYVGNCPRLVITPLTDRCYRTLIAAYSLHLNGAPEGPAGTGKTETTKDLSRAVAVQCVVFNCSEGLDYKNMGKFFKGLASCGAWSCFDEFNRIELEVLSVVAQQILCIAQAVRAALDTFVFEGTELKLNPAVYVCITMNPGYAGRTELPDNLKVMFRSVAMMVPDYAMIAEIFLYSSGFSSARQLSTKIVTTYKLCSEQLSTQSHYDYGMRAVKTVLTAAQNMKLQLPDEDESVLLLRSVIDVNLPKFLVHDVPLFEGIVSDLFPGLELPSPSYDVLLAAVHEVADKRNLQPVDGFLLKIIQMYEMMIVRHGFMLVGEPFGGKTSVIRTLADALTLMQARGDKGGATTKYRTINPKSITLERLYGYFDPVSSEWTDGICAVVFRAYAGEDTPDRKWIVFDGPVDALWIENLNTVLDDNKKLCLTSGEVIQMSSVMSMIFETMDLVHASPATVSRCGMIYVEPRLLGWRPFVRSWINTLSDAWRQGQEGNIERLFDWLVEPCLEFIRKSCRATVNAGQIHQVVSTMNIFEMTMEDAVEQNPKTYDQYLVPWLQATMLTSMVWGAAGTLDYASRVNFNAFYLTIWRNELEGRPIPEFLVDSLISLPTEELIHDCFYTYRGRGAWRRFADVARQQRYADTGSIVQLMIPTIDTVKYQSLLLRHVSRRRRFLLYGETGTGKSFYVKDLMMNKLDEERYLPNIVTFTPHITAAQTQELIVSKLYKRRRNQFGPLPGTHCVVFIDDVNMPAKETYGSQPPIELLRQFFDHEIWLDLRKPEVIYVHDTVFVCAMAPPGGSRQELYQRFLRHFNLFSIDNFTDDTIVRIFTNVAFVGLQRNGFTTAVMPVVVDIVNATKNIFHDAQRQLRPTPTKSHYLFNLRDFTRVITGCAMIREESVVSKSDFTRLWTHEVLRVFGDRLVDENDRRWLFTRIKDVVGSNMRETFDTVFGHLPKFDDQLTMESLRNLIFGTFMDVDTIPSDRRYEEVKSMDEYLEVAVSCLEDYNLTHRRKMDIVLFRYALEHLARVCRILVIPCGSLLMVGVGGSGRQSLTRLAANMANLGLFQPEIGSAYDVQEWRDDIKKVLMNSGGAGKDYVFLLTEGQIKSEIFLNDIDSLLNSGEVPNLFTIEERQEIIEMTRLAAQGGDRNLDISVLAILSYFVNRCKEKLHIMLCFSPIGDTFRIRLRLYPSLVNCCTIDWFDVWPEDALEQVALRSTTAINVDEQVKVNAVIACKFFHVCAKDISARFYNATGRQTYITTAGFLDLIRTYAELMKEKQEALIFARDRYINGLDKLEYAAEQIGQMRVTLSELRPQLEASAKETADTMRKIEMENISVENARIMVKKDEDMANVQAEIAKNLKTECEADLAEALPALNEALAALDTLKPADITVVRTMRSPPAGVKLVMAAVCVMLSIPPLKVEDPVTGKKELDYWTPSKRLLGDMRFLETLRHYDKDNIPPHIMEEIKTTYMTDKSFEPKVVARASSAAEGLCKWVRAMVLYDAVIKVVAPKRTKLEAAQREYENTVKFLNERREMLAALTEKLNVLNERLRVTLARKIELETEVTNCRNKLIRAEKLISGLGGEKNRWTEAAANLKSSYDTLPGDILISCGMIAYLGPFTSNYRVESLGKWIDHVNSLNIPCSRNYDFVEVLGTEIKINSWNIFGLPRDSFSTENAIIMDNSKRWSLFIDPQSQANKWIHNMERQNELEIVKLTHADYMNVIERALEYGKPVLLENVLEDLPPALDPILTKAIYKMGALWYITLGEKVIEYGLSFRLYITTKLRNPHYLPEIFNKVTVINFALTIGALEDQLLGIVVAKERPDLQEKREYLIVQSAANRQALQQVEDNILRTLSVAGAKILEDEEAIEILDSSKILSIDLLKKQAAAKKTEVQIEGFRQNYKPIARHSSALYYTITDLPNVDPMYHYSLAWFINLYVSSIDTANKSKILERRLAFLRETFTYNLYQNVCRSLFEKDKILYSFILYSTILISENTITREEMMFFLSGGVALAAVPENPASSWLPDKSWGEICRVRALPSFVDFQSSMAQDLNAWKQYYDLPNPEDSPIPDPWETSLTPFQKLIVTRMIRPDKVMIMIQRFVETGIGLKFVLPPPFDISKSFGESSSLIPLIFILSPGSDPMGALTTFAGNMNFLERFHSISLGQGQGPIAQNLIEQAQNNGEWVCLQNCHLAASWMPVLEHICELFDPSNTHANFRLWLTSYPAVHFPITILQNGVKMTNEPPTGLQNNIMRSYKSEATKTMDAFNNEPNKKRTYSKLLYTLCFFHAVVQERRNYGAQGWNIKYGFNESDLEISAQQLQLYINDYEEVPFKAIVYLTGECNYGGRVTDDRDRRCLNTILQDFYNPNVITDPNYAFADVGPEYTLPKKHEYEDYIRQIQGIPLNPSPEALGLHMNAGITRDLELANEFFLSMMLIQGEVTIGDTTKQDEMLLNIKNDIYDRMPEPFDIEEAEKRYPIVYMESMNTVLIQELIRYNVLLREIRESLDMLEKAVKGLIVMTPELEILASHILSARIPPSWVQACAYPSLKPLPNFINDFLDRLSFFRKWLIEDKPKTFWISGFSFVHAFLTATTQNFARKYQIPIDRIDFDFKVLPTYESHESPMDGVYVYGMYLAGARWDMQRMLLAESYPKILWEAMPMIWMKPSVVDSIHVGRRYECPLYITSARFGVLKTTGHSTNYVLFILLDTTYPVSHWIKRGLALLCQLDN</sequence>
<dbReference type="Gene3D" id="1.20.1270.280">
    <property type="match status" value="1"/>
</dbReference>
<dbReference type="Pfam" id="PF12781">
    <property type="entry name" value="AAA_9"/>
    <property type="match status" value="1"/>
</dbReference>
<evidence type="ECO:0000256" key="7">
    <source>
        <dbReference type="ARBA" id="ARBA00023017"/>
    </source>
</evidence>
<evidence type="ECO:0000256" key="11">
    <source>
        <dbReference type="ARBA" id="ARBA00023212"/>
    </source>
</evidence>
<dbReference type="GO" id="GO:0005874">
    <property type="term" value="C:microtubule"/>
    <property type="evidence" value="ECO:0007669"/>
    <property type="project" value="UniProtKB-KW"/>
</dbReference>
<dbReference type="Gene3D" id="3.20.180.20">
    <property type="entry name" value="Dynein heavy chain, N-terminal domain 2"/>
    <property type="match status" value="1"/>
</dbReference>
<dbReference type="Pfam" id="PF12775">
    <property type="entry name" value="AAA_7"/>
    <property type="match status" value="1"/>
</dbReference>
<evidence type="ECO:0000256" key="8">
    <source>
        <dbReference type="ARBA" id="ARBA00023054"/>
    </source>
</evidence>
<dbReference type="Proteomes" id="UP001432146">
    <property type="component" value="Unassembled WGS sequence"/>
</dbReference>
<reference evidence="24 25" key="1">
    <citation type="submission" date="2024-05" db="EMBL/GenBank/DDBJ databases">
        <title>The nuclear and mitochondrial genome assemblies of Tetragonisca angustula (Apidae: Meliponini), a tiny yet remarkable pollinator in the Neotropics.</title>
        <authorList>
            <person name="Ferrari R."/>
            <person name="Ricardo P.C."/>
            <person name="Dias F.C."/>
            <person name="Araujo N.S."/>
            <person name="Soares D.O."/>
            <person name="Zhou Q.-S."/>
            <person name="Zhu C.-D."/>
            <person name="Coutinho L."/>
            <person name="Airas M.C."/>
            <person name="Batista T.M."/>
        </authorList>
    </citation>
    <scope>NUCLEOTIDE SEQUENCE [LARGE SCALE GENOMIC DNA]</scope>
    <source>
        <strain evidence="24">ASF017062</strain>
        <tissue evidence="24">Abdomen</tissue>
    </source>
</reference>